<dbReference type="Pfam" id="PF01041">
    <property type="entry name" value="DegT_DnrJ_EryC1"/>
    <property type="match status" value="1"/>
</dbReference>
<dbReference type="EMBL" id="BART01002495">
    <property type="protein sequence ID" value="GAG62838.1"/>
    <property type="molecule type" value="Genomic_DNA"/>
</dbReference>
<dbReference type="InterPro" id="IPR015424">
    <property type="entry name" value="PyrdxlP-dep_Trfase"/>
</dbReference>
<dbReference type="GO" id="GO:0008483">
    <property type="term" value="F:transaminase activity"/>
    <property type="evidence" value="ECO:0007669"/>
    <property type="project" value="TreeGrafter"/>
</dbReference>
<accession>X0ZQW6</accession>
<evidence type="ECO:0000313" key="1">
    <source>
        <dbReference type="EMBL" id="GAG62838.1"/>
    </source>
</evidence>
<organism evidence="1">
    <name type="scientific">marine sediment metagenome</name>
    <dbReference type="NCBI Taxonomy" id="412755"/>
    <lineage>
        <taxon>unclassified sequences</taxon>
        <taxon>metagenomes</taxon>
        <taxon>ecological metagenomes</taxon>
    </lineage>
</organism>
<dbReference type="GO" id="GO:0030170">
    <property type="term" value="F:pyridoxal phosphate binding"/>
    <property type="evidence" value="ECO:0007669"/>
    <property type="project" value="TreeGrafter"/>
</dbReference>
<name>X0ZQW6_9ZZZZ</name>
<dbReference type="PANTHER" id="PTHR30244:SF34">
    <property type="entry name" value="DTDP-4-AMINO-4,6-DIDEOXYGALACTOSE TRANSAMINASE"/>
    <property type="match status" value="1"/>
</dbReference>
<dbReference type="InterPro" id="IPR015422">
    <property type="entry name" value="PyrdxlP-dep_Trfase_small"/>
</dbReference>
<protein>
    <recommendedName>
        <fullName evidence="2">Aminotransferase DegT</fullName>
    </recommendedName>
</protein>
<comment type="caution">
    <text evidence="1">The sequence shown here is derived from an EMBL/GenBank/DDBJ whole genome shotgun (WGS) entry which is preliminary data.</text>
</comment>
<reference evidence="1" key="1">
    <citation type="journal article" date="2014" name="Front. Microbiol.">
        <title>High frequency of phylogenetically diverse reductive dehalogenase-homologous genes in deep subseafloor sedimentary metagenomes.</title>
        <authorList>
            <person name="Kawai M."/>
            <person name="Futagami T."/>
            <person name="Toyoda A."/>
            <person name="Takaki Y."/>
            <person name="Nishi S."/>
            <person name="Hori S."/>
            <person name="Arai W."/>
            <person name="Tsubouchi T."/>
            <person name="Morono Y."/>
            <person name="Uchiyama I."/>
            <person name="Ito T."/>
            <person name="Fujiyama A."/>
            <person name="Inagaki F."/>
            <person name="Takami H."/>
        </authorList>
    </citation>
    <scope>NUCLEOTIDE SEQUENCE</scope>
    <source>
        <strain evidence="1">Expedition CK06-06</strain>
    </source>
</reference>
<dbReference type="AlphaFoldDB" id="X0ZQW6"/>
<proteinExistence type="predicted"/>
<dbReference type="Gene3D" id="3.90.1150.10">
    <property type="entry name" value="Aspartate Aminotransferase, domain 1"/>
    <property type="match status" value="1"/>
</dbReference>
<dbReference type="SUPFAM" id="SSF53383">
    <property type="entry name" value="PLP-dependent transferases"/>
    <property type="match status" value="1"/>
</dbReference>
<dbReference type="Gene3D" id="3.40.640.10">
    <property type="entry name" value="Type I PLP-dependent aspartate aminotransferase-like (Major domain)"/>
    <property type="match status" value="1"/>
</dbReference>
<sequence length="256" mass="29235">RKLEETLDQLDVGAVILVHIGGQISKHVDEIIRICYEYEVPLIEDASQAHCAEYKYKAGSFGEVGTFSFMSTKAMTTAEGGMIVTDNEKLDSRMKQIRSYGALPEDSQIHTIIGGNYKMTEFQAGLGLLELKRVERRIEERKKLSEEYIKRLKGNPAYTPAEHYGHASYYKQIIQFTGDVIELGQFCKQQGVDMTGEVYYNPIHSQPIYRSRFTGLDFPVADHYCKHHICPPNYPELSLEQVNYVCDVLDEFTKKT</sequence>
<dbReference type="InterPro" id="IPR015421">
    <property type="entry name" value="PyrdxlP-dep_Trfase_major"/>
</dbReference>
<dbReference type="PANTHER" id="PTHR30244">
    <property type="entry name" value="TRANSAMINASE"/>
    <property type="match status" value="1"/>
</dbReference>
<dbReference type="GO" id="GO:0000271">
    <property type="term" value="P:polysaccharide biosynthetic process"/>
    <property type="evidence" value="ECO:0007669"/>
    <property type="project" value="TreeGrafter"/>
</dbReference>
<evidence type="ECO:0008006" key="2">
    <source>
        <dbReference type="Google" id="ProtNLM"/>
    </source>
</evidence>
<feature type="non-terminal residue" evidence="1">
    <location>
        <position position="1"/>
    </location>
</feature>
<gene>
    <name evidence="1" type="ORF">S01H4_07580</name>
</gene>
<dbReference type="InterPro" id="IPR000653">
    <property type="entry name" value="DegT/StrS_aminotransferase"/>
</dbReference>